<dbReference type="CDD" id="cd16922">
    <property type="entry name" value="HATPase_EvgS-ArcB-TorS-like"/>
    <property type="match status" value="1"/>
</dbReference>
<dbReference type="InterPro" id="IPR004358">
    <property type="entry name" value="Sig_transdc_His_kin-like_C"/>
</dbReference>
<dbReference type="InterPro" id="IPR001610">
    <property type="entry name" value="PAC"/>
</dbReference>
<dbReference type="SMART" id="SM00086">
    <property type="entry name" value="PAC"/>
    <property type="match status" value="4"/>
</dbReference>
<feature type="domain" description="Histidine kinase" evidence="7">
    <location>
        <begin position="549"/>
        <end position="770"/>
    </location>
</feature>
<dbReference type="Pfam" id="PF00072">
    <property type="entry name" value="Response_reg"/>
    <property type="match status" value="1"/>
</dbReference>
<organism evidence="10 11">
    <name type="scientific">Parapedobacter defluvii</name>
    <dbReference type="NCBI Taxonomy" id="2045106"/>
    <lineage>
        <taxon>Bacteria</taxon>
        <taxon>Pseudomonadati</taxon>
        <taxon>Bacteroidota</taxon>
        <taxon>Sphingobacteriia</taxon>
        <taxon>Sphingobacteriales</taxon>
        <taxon>Sphingobacteriaceae</taxon>
        <taxon>Parapedobacter</taxon>
    </lineage>
</organism>
<dbReference type="PRINTS" id="PR00344">
    <property type="entry name" value="BCTRLSENSOR"/>
</dbReference>
<proteinExistence type="predicted"/>
<dbReference type="NCBIfam" id="TIGR00229">
    <property type="entry name" value="sensory_box"/>
    <property type="match status" value="1"/>
</dbReference>
<sequence>MDFAGYLSPVMHEILREAPFGIFQLDRTGELVFANTAFCKLAGESEKKLLGSGWTAIIGVDDGKVLQKGLDRIIRQRKGKLTLEGALNHSKSGRRRCLVDIQLLTYRKSEPIFFMGYVRDISKQHLLVQQLQRSETRQRELSTYLQSMISVIEDIIFELDGNQVFRNVWVRDESLLFMPKNQLLGKSIQQVFGDRAPMFQKPVEEAIRTGKEGVVEYRHMDPAMDRWYRAKAVAVEANDDPKAFRLALIVQDITERVRYLDELKREKEKLEWYNKLYDFSSELGKIAGWEYDVGTGETRGTDQLYLIVDRAPEPVSDEESAYAFLDMPERDTLEKHIKQAVKARKPYDIKMPISTAIGKKKWVRVIGIPIVEEGRVTKIRGILMDITEQVAQRNAVESIQQELARSNQLLDFSQQISNTGGWELDLATGQAFWTKQVYALYGVPEDFDVSNPEKYLSFFSAEDQRLIRDSMQDCRDHRLPYVLEVQANIGNQKKWLRVSGVPVVEGERVIAMRGAVMDITPEKQAAMNLVQAKELAEQAAKAKADFLSVMSHEIRTPLNGIIGTANLLRLRHTEQQHEIVENLMFSADHLLRLINDILDLSKMERNKVELALTTLDLPGLVRNIRNQFLSLAEAKGIRLVSLMDQEIPARLIGDPVRLGQILNNLVSNAIKYTDTGKVTIAVQVVEQLENRVYLHFSVKDTGMGIPKELQEKIFDDFQQGYQQDDQQPRSGTGLGLAITRHLIELHQSKIFVDSTVGKGSEFSFELVFDRAEKEEPIELSLPVQNLSEYESKLGSIRLLLVEDNKVNVMVTREQLTYFGVQVDCAMNGHEAMELLKANTYDVALVDLHMPGMDGYELSTKLLKQYPAVKIVIFTADIMGDVRFRFAQIGIYDMLNKPFVPEELLGMLLKVANKKGMRS</sequence>
<dbReference type="InterPro" id="IPR013767">
    <property type="entry name" value="PAS_fold"/>
</dbReference>
<dbReference type="SMART" id="SM00091">
    <property type="entry name" value="PAS"/>
    <property type="match status" value="2"/>
</dbReference>
<dbReference type="Gene3D" id="3.30.450.20">
    <property type="entry name" value="PAS domain"/>
    <property type="match status" value="4"/>
</dbReference>
<dbReference type="Pfam" id="PF00989">
    <property type="entry name" value="PAS"/>
    <property type="match status" value="1"/>
</dbReference>
<dbReference type="CDD" id="cd17546">
    <property type="entry name" value="REC_hyHK_CKI1_RcsC-like"/>
    <property type="match status" value="1"/>
</dbReference>
<dbReference type="CDD" id="cd00082">
    <property type="entry name" value="HisKA"/>
    <property type="match status" value="1"/>
</dbReference>
<dbReference type="Pfam" id="PF13426">
    <property type="entry name" value="PAS_9"/>
    <property type="match status" value="2"/>
</dbReference>
<dbReference type="PROSITE" id="PS50110">
    <property type="entry name" value="RESPONSE_REGULATORY"/>
    <property type="match status" value="1"/>
</dbReference>
<dbReference type="PROSITE" id="PS50109">
    <property type="entry name" value="HIS_KIN"/>
    <property type="match status" value="1"/>
</dbReference>
<dbReference type="InterPro" id="IPR005467">
    <property type="entry name" value="His_kinase_dom"/>
</dbReference>
<evidence type="ECO:0000313" key="11">
    <source>
        <dbReference type="Proteomes" id="UP000597338"/>
    </source>
</evidence>
<feature type="domain" description="PAS" evidence="9">
    <location>
        <begin position="7"/>
        <end position="77"/>
    </location>
</feature>
<dbReference type="InterPro" id="IPR000014">
    <property type="entry name" value="PAS"/>
</dbReference>
<dbReference type="SUPFAM" id="SSF55874">
    <property type="entry name" value="ATPase domain of HSP90 chaperone/DNA topoisomerase II/histidine kinase"/>
    <property type="match status" value="1"/>
</dbReference>
<evidence type="ECO:0000256" key="3">
    <source>
        <dbReference type="ARBA" id="ARBA00022553"/>
    </source>
</evidence>
<dbReference type="Gene3D" id="3.30.565.10">
    <property type="entry name" value="Histidine kinase-like ATPase, C-terminal domain"/>
    <property type="match status" value="1"/>
</dbReference>
<dbReference type="InterPro" id="IPR003661">
    <property type="entry name" value="HisK_dim/P_dom"/>
</dbReference>
<dbReference type="Pfam" id="PF02518">
    <property type="entry name" value="HATPase_c"/>
    <property type="match status" value="1"/>
</dbReference>
<evidence type="ECO:0000259" key="7">
    <source>
        <dbReference type="PROSITE" id="PS50109"/>
    </source>
</evidence>
<dbReference type="SMART" id="SM00448">
    <property type="entry name" value="REC"/>
    <property type="match status" value="1"/>
</dbReference>
<dbReference type="Proteomes" id="UP000597338">
    <property type="component" value="Unassembled WGS sequence"/>
</dbReference>
<dbReference type="SUPFAM" id="SSF55785">
    <property type="entry name" value="PYP-like sensor domain (PAS domain)"/>
    <property type="match status" value="4"/>
</dbReference>
<dbReference type="CDD" id="cd00130">
    <property type="entry name" value="PAS"/>
    <property type="match status" value="1"/>
</dbReference>
<evidence type="ECO:0000259" key="8">
    <source>
        <dbReference type="PROSITE" id="PS50110"/>
    </source>
</evidence>
<dbReference type="InterPro" id="IPR036890">
    <property type="entry name" value="HATPase_C_sf"/>
</dbReference>
<dbReference type="PROSITE" id="PS50112">
    <property type="entry name" value="PAS"/>
    <property type="match status" value="1"/>
</dbReference>
<protein>
    <recommendedName>
        <fullName evidence="2">histidine kinase</fullName>
        <ecNumber evidence="2">2.7.13.3</ecNumber>
    </recommendedName>
</protein>
<dbReference type="InterPro" id="IPR003594">
    <property type="entry name" value="HATPase_dom"/>
</dbReference>
<dbReference type="Gene3D" id="3.40.50.2300">
    <property type="match status" value="1"/>
</dbReference>
<name>A0ABQ1MHH7_9SPHI</name>
<evidence type="ECO:0000256" key="1">
    <source>
        <dbReference type="ARBA" id="ARBA00000085"/>
    </source>
</evidence>
<comment type="caution">
    <text evidence="10">The sequence shown here is derived from an EMBL/GenBank/DDBJ whole genome shotgun (WGS) entry which is preliminary data.</text>
</comment>
<keyword evidence="4" id="KW-0808">Transferase</keyword>
<dbReference type="Pfam" id="PF00512">
    <property type="entry name" value="HisKA"/>
    <property type="match status" value="1"/>
</dbReference>
<evidence type="ECO:0000256" key="2">
    <source>
        <dbReference type="ARBA" id="ARBA00012438"/>
    </source>
</evidence>
<gene>
    <name evidence="10" type="ORF">GCM10011386_33580</name>
</gene>
<evidence type="ECO:0000256" key="4">
    <source>
        <dbReference type="ARBA" id="ARBA00022679"/>
    </source>
</evidence>
<feature type="domain" description="Response regulatory" evidence="8">
    <location>
        <begin position="797"/>
        <end position="911"/>
    </location>
</feature>
<dbReference type="InterPro" id="IPR036097">
    <property type="entry name" value="HisK_dim/P_sf"/>
</dbReference>
<evidence type="ECO:0000259" key="9">
    <source>
        <dbReference type="PROSITE" id="PS50112"/>
    </source>
</evidence>
<dbReference type="SMART" id="SM00387">
    <property type="entry name" value="HATPase_c"/>
    <property type="match status" value="1"/>
</dbReference>
<reference evidence="11" key="1">
    <citation type="journal article" date="2019" name="Int. J. Syst. Evol. Microbiol.">
        <title>The Global Catalogue of Microorganisms (GCM) 10K type strain sequencing project: providing services to taxonomists for standard genome sequencing and annotation.</title>
        <authorList>
            <consortium name="The Broad Institute Genomics Platform"/>
            <consortium name="The Broad Institute Genome Sequencing Center for Infectious Disease"/>
            <person name="Wu L."/>
            <person name="Ma J."/>
        </authorList>
    </citation>
    <scope>NUCLEOTIDE SEQUENCE [LARGE SCALE GENOMIC DNA]</scope>
    <source>
        <strain evidence="11">CGMCC 1.15342</strain>
    </source>
</reference>
<dbReference type="SUPFAM" id="SSF47384">
    <property type="entry name" value="Homodimeric domain of signal transducing histidine kinase"/>
    <property type="match status" value="1"/>
</dbReference>
<dbReference type="InterPro" id="IPR011006">
    <property type="entry name" value="CheY-like_superfamily"/>
</dbReference>
<dbReference type="Gene3D" id="1.10.287.130">
    <property type="match status" value="1"/>
</dbReference>
<dbReference type="InterPro" id="IPR001789">
    <property type="entry name" value="Sig_transdc_resp-reg_receiver"/>
</dbReference>
<evidence type="ECO:0000313" key="10">
    <source>
        <dbReference type="EMBL" id="GGC38723.1"/>
    </source>
</evidence>
<keyword evidence="11" id="KW-1185">Reference proteome</keyword>
<dbReference type="EMBL" id="BMIK01000013">
    <property type="protein sequence ID" value="GGC38723.1"/>
    <property type="molecule type" value="Genomic_DNA"/>
</dbReference>
<evidence type="ECO:0000256" key="5">
    <source>
        <dbReference type="ARBA" id="ARBA00022777"/>
    </source>
</evidence>
<evidence type="ECO:0000256" key="6">
    <source>
        <dbReference type="PROSITE-ProRule" id="PRU00169"/>
    </source>
</evidence>
<dbReference type="PANTHER" id="PTHR43047">
    <property type="entry name" value="TWO-COMPONENT HISTIDINE PROTEIN KINASE"/>
    <property type="match status" value="1"/>
</dbReference>
<dbReference type="SUPFAM" id="SSF52172">
    <property type="entry name" value="CheY-like"/>
    <property type="match status" value="1"/>
</dbReference>
<feature type="modified residue" description="4-aspartylphosphate" evidence="6">
    <location>
        <position position="846"/>
    </location>
</feature>
<keyword evidence="5" id="KW-0418">Kinase</keyword>
<dbReference type="InterPro" id="IPR035965">
    <property type="entry name" value="PAS-like_dom_sf"/>
</dbReference>
<comment type="catalytic activity">
    <reaction evidence="1">
        <text>ATP + protein L-histidine = ADP + protein N-phospho-L-histidine.</text>
        <dbReference type="EC" id="2.7.13.3"/>
    </reaction>
</comment>
<dbReference type="SMART" id="SM00388">
    <property type="entry name" value="HisKA"/>
    <property type="match status" value="1"/>
</dbReference>
<keyword evidence="3 6" id="KW-0597">Phosphoprotein</keyword>
<dbReference type="EC" id="2.7.13.3" evidence="2"/>
<accession>A0ABQ1MHH7</accession>